<organism evidence="1 2">
    <name type="scientific">Nocardia kruczakiae</name>
    <dbReference type="NCBI Taxonomy" id="261477"/>
    <lineage>
        <taxon>Bacteria</taxon>
        <taxon>Bacillati</taxon>
        <taxon>Actinomycetota</taxon>
        <taxon>Actinomycetes</taxon>
        <taxon>Mycobacteriales</taxon>
        <taxon>Nocardiaceae</taxon>
        <taxon>Nocardia</taxon>
    </lineage>
</organism>
<evidence type="ECO:0000313" key="1">
    <source>
        <dbReference type="EMBL" id="MDR7172656.1"/>
    </source>
</evidence>
<reference evidence="1 2" key="1">
    <citation type="submission" date="2023-07" db="EMBL/GenBank/DDBJ databases">
        <title>Sorghum-associated microbial communities from plants grown in Nebraska, USA.</title>
        <authorList>
            <person name="Schachtman D."/>
        </authorList>
    </citation>
    <scope>NUCLEOTIDE SEQUENCE [LARGE SCALE GENOMIC DNA]</scope>
    <source>
        <strain evidence="1 2">4272</strain>
    </source>
</reference>
<dbReference type="Proteomes" id="UP001251217">
    <property type="component" value="Unassembled WGS sequence"/>
</dbReference>
<keyword evidence="2" id="KW-1185">Reference proteome</keyword>
<comment type="caution">
    <text evidence="1">The sequence shown here is derived from an EMBL/GenBank/DDBJ whole genome shotgun (WGS) entry which is preliminary data.</text>
</comment>
<dbReference type="EMBL" id="JAVDWW010000013">
    <property type="protein sequence ID" value="MDR7172656.1"/>
    <property type="molecule type" value="Genomic_DNA"/>
</dbReference>
<evidence type="ECO:0000313" key="2">
    <source>
        <dbReference type="Proteomes" id="UP001251217"/>
    </source>
</evidence>
<proteinExistence type="predicted"/>
<sequence>MGLDEFCARHHHRTRTEFAHDPWRRAHGYIARFADPRPGSR</sequence>
<accession>A0ABU1XQ11</accession>
<name>A0ABU1XQ11_9NOCA</name>
<gene>
    <name evidence="1" type="ORF">J2W56_006421</name>
</gene>
<protein>
    <submittedName>
        <fullName evidence="1">Uncharacterized protein</fullName>
    </submittedName>
</protein>